<feature type="non-terminal residue" evidence="2">
    <location>
        <position position="271"/>
    </location>
</feature>
<dbReference type="AlphaFoldDB" id="X1UHD3"/>
<reference evidence="2" key="1">
    <citation type="journal article" date="2014" name="Front. Microbiol.">
        <title>High frequency of phylogenetically diverse reductive dehalogenase-homologous genes in deep subseafloor sedimentary metagenomes.</title>
        <authorList>
            <person name="Kawai M."/>
            <person name="Futagami T."/>
            <person name="Toyoda A."/>
            <person name="Takaki Y."/>
            <person name="Nishi S."/>
            <person name="Hori S."/>
            <person name="Arai W."/>
            <person name="Tsubouchi T."/>
            <person name="Morono Y."/>
            <person name="Uchiyama I."/>
            <person name="Ito T."/>
            <person name="Fujiyama A."/>
            <person name="Inagaki F."/>
            <person name="Takami H."/>
        </authorList>
    </citation>
    <scope>NUCLEOTIDE SEQUENCE</scope>
    <source>
        <strain evidence="2">Expedition CK06-06</strain>
    </source>
</reference>
<dbReference type="EMBL" id="BARW01021092">
    <property type="protein sequence ID" value="GAI99290.1"/>
    <property type="molecule type" value="Genomic_DNA"/>
</dbReference>
<feature type="transmembrane region" description="Helical" evidence="1">
    <location>
        <begin position="6"/>
        <end position="27"/>
    </location>
</feature>
<feature type="transmembrane region" description="Helical" evidence="1">
    <location>
        <begin position="47"/>
        <end position="67"/>
    </location>
</feature>
<feature type="transmembrane region" description="Helical" evidence="1">
    <location>
        <begin position="224"/>
        <end position="253"/>
    </location>
</feature>
<comment type="caution">
    <text evidence="2">The sequence shown here is derived from an EMBL/GenBank/DDBJ whole genome shotgun (WGS) entry which is preliminary data.</text>
</comment>
<accession>X1UHD3</accession>
<protein>
    <submittedName>
        <fullName evidence="2">Uncharacterized protein</fullName>
    </submittedName>
</protein>
<keyword evidence="1" id="KW-1133">Transmembrane helix</keyword>
<keyword evidence="1" id="KW-0472">Membrane</keyword>
<proteinExistence type="predicted"/>
<keyword evidence="1" id="KW-0812">Transmembrane</keyword>
<name>X1UHD3_9ZZZZ</name>
<organism evidence="2">
    <name type="scientific">marine sediment metagenome</name>
    <dbReference type="NCBI Taxonomy" id="412755"/>
    <lineage>
        <taxon>unclassified sequences</taxon>
        <taxon>metagenomes</taxon>
        <taxon>ecological metagenomes</taxon>
    </lineage>
</organism>
<evidence type="ECO:0000313" key="2">
    <source>
        <dbReference type="EMBL" id="GAI99290.1"/>
    </source>
</evidence>
<feature type="transmembrane region" description="Helical" evidence="1">
    <location>
        <begin position="155"/>
        <end position="174"/>
    </location>
</feature>
<feature type="transmembrane region" description="Helical" evidence="1">
    <location>
        <begin position="87"/>
        <end position="105"/>
    </location>
</feature>
<evidence type="ECO:0000256" key="1">
    <source>
        <dbReference type="SAM" id="Phobius"/>
    </source>
</evidence>
<feature type="transmembrane region" description="Helical" evidence="1">
    <location>
        <begin position="186"/>
        <end position="204"/>
    </location>
</feature>
<sequence length="271" mass="32331">MYWHQNVFFTDQAVILPFVLFIFFEIIKENIKNRKISISTNFLQSSVFFYGILTDWLFVFIALTVYIKRIFNGEIRKDFNPFIKMSLKYWFPALLALFLFAFQLYSLPAFSNIIKRFLFRTGLNARGAGYIVNFYNRFWEGYIAEGYGKVAIGLLWMSLFLFILSFIYIGFQHFHKRQVEERIKKTLSLISILLIPCFLYTYFFRNNSWIHDFSALKFSIPMTIIPFILIPVLAFSFLKIDLTNLSLGLRIFYRNQKKEVKFKLPVMILCM</sequence>
<gene>
    <name evidence="2" type="ORF">S12H4_35499</name>
</gene>